<keyword evidence="3 5" id="KW-1133">Transmembrane helix</keyword>
<evidence type="ECO:0000256" key="1">
    <source>
        <dbReference type="ARBA" id="ARBA00004167"/>
    </source>
</evidence>
<dbReference type="GO" id="GO:0009100">
    <property type="term" value="P:glycoprotein metabolic process"/>
    <property type="evidence" value="ECO:0007669"/>
    <property type="project" value="UniProtKB-ARBA"/>
</dbReference>
<evidence type="ECO:0000259" key="6">
    <source>
        <dbReference type="Pfam" id="PF04991"/>
    </source>
</evidence>
<feature type="transmembrane region" description="Helical" evidence="5">
    <location>
        <begin position="29"/>
        <end position="47"/>
    </location>
</feature>
<dbReference type="PANTHER" id="PTHR15407">
    <property type="entry name" value="FUKUTIN-RELATED"/>
    <property type="match status" value="1"/>
</dbReference>
<keyword evidence="2 5" id="KW-0812">Transmembrane</keyword>
<dbReference type="STRING" id="984485.A0A1E4RRQ1"/>
<keyword evidence="4 5" id="KW-0472">Membrane</keyword>
<dbReference type="GO" id="GO:0016020">
    <property type="term" value="C:membrane"/>
    <property type="evidence" value="ECO:0007669"/>
    <property type="project" value="UniProtKB-SubCell"/>
</dbReference>
<feature type="domain" description="LicD/FKTN/FKRP nucleotidyltransferase" evidence="6">
    <location>
        <begin position="440"/>
        <end position="559"/>
    </location>
</feature>
<dbReference type="AlphaFoldDB" id="A0A1E4RRQ1"/>
<organism evidence="7 8">
    <name type="scientific">Hyphopichia burtonii NRRL Y-1933</name>
    <dbReference type="NCBI Taxonomy" id="984485"/>
    <lineage>
        <taxon>Eukaryota</taxon>
        <taxon>Fungi</taxon>
        <taxon>Dikarya</taxon>
        <taxon>Ascomycota</taxon>
        <taxon>Saccharomycotina</taxon>
        <taxon>Pichiomycetes</taxon>
        <taxon>Debaryomycetaceae</taxon>
        <taxon>Hyphopichia</taxon>
    </lineage>
</organism>
<evidence type="ECO:0000256" key="2">
    <source>
        <dbReference type="ARBA" id="ARBA00022692"/>
    </source>
</evidence>
<dbReference type="PANTHER" id="PTHR15407:SF28">
    <property type="entry name" value="RIBITOL-5-PHOSPHATE TRANSFERASE FKTN"/>
    <property type="match status" value="1"/>
</dbReference>
<evidence type="ECO:0000256" key="3">
    <source>
        <dbReference type="ARBA" id="ARBA00022989"/>
    </source>
</evidence>
<evidence type="ECO:0000256" key="5">
    <source>
        <dbReference type="SAM" id="Phobius"/>
    </source>
</evidence>
<dbReference type="Proteomes" id="UP000095085">
    <property type="component" value="Unassembled WGS sequence"/>
</dbReference>
<dbReference type="GeneID" id="30992742"/>
<reference evidence="8" key="1">
    <citation type="submission" date="2016-05" db="EMBL/GenBank/DDBJ databases">
        <title>Comparative genomics of biotechnologically important yeasts.</title>
        <authorList>
            <consortium name="DOE Joint Genome Institute"/>
            <person name="Riley R."/>
            <person name="Haridas S."/>
            <person name="Wolfe K.H."/>
            <person name="Lopes M.R."/>
            <person name="Hittinger C.T."/>
            <person name="Goker M."/>
            <person name="Salamov A."/>
            <person name="Wisecaver J."/>
            <person name="Long T.M."/>
            <person name="Aerts A.L."/>
            <person name="Barry K."/>
            <person name="Choi C."/>
            <person name="Clum A."/>
            <person name="Coughlan A.Y."/>
            <person name="Deshpande S."/>
            <person name="Douglass A.P."/>
            <person name="Hanson S.J."/>
            <person name="Klenk H.-P."/>
            <person name="Labutti K."/>
            <person name="Lapidus A."/>
            <person name="Lindquist E."/>
            <person name="Lipzen A."/>
            <person name="Meier-Kolthoff J.P."/>
            <person name="Ohm R.A."/>
            <person name="Otillar R.P."/>
            <person name="Pangilinan J."/>
            <person name="Peng Y."/>
            <person name="Rokas A."/>
            <person name="Rosa C.A."/>
            <person name="Scheuner C."/>
            <person name="Sibirny A.A."/>
            <person name="Slot J.C."/>
            <person name="Stielow J.B."/>
            <person name="Sun H."/>
            <person name="Kurtzman C.P."/>
            <person name="Blackwell M."/>
            <person name="Grigoriev I.V."/>
            <person name="Jeffries T.W."/>
        </authorList>
    </citation>
    <scope>NUCLEOTIDE SEQUENCE [LARGE SCALE GENOMIC DNA]</scope>
    <source>
        <strain evidence="8">NRRL Y-1933</strain>
    </source>
</reference>
<keyword evidence="8" id="KW-1185">Reference proteome</keyword>
<evidence type="ECO:0000313" key="7">
    <source>
        <dbReference type="EMBL" id="ODV69960.1"/>
    </source>
</evidence>
<name>A0A1E4RRQ1_9ASCO</name>
<dbReference type="InterPro" id="IPR009644">
    <property type="entry name" value="FKTN/MNN4/W02B3.4-1"/>
</dbReference>
<accession>A0A1E4RRQ1</accession>
<protein>
    <recommendedName>
        <fullName evidence="6">LicD/FKTN/FKRP nucleotidyltransferase domain-containing protein</fullName>
    </recommendedName>
</protein>
<evidence type="ECO:0000313" key="8">
    <source>
        <dbReference type="Proteomes" id="UP000095085"/>
    </source>
</evidence>
<dbReference type="Pfam" id="PF04991">
    <property type="entry name" value="LicD"/>
    <property type="match status" value="2"/>
</dbReference>
<dbReference type="InterPro" id="IPR007074">
    <property type="entry name" value="LicD/FKTN/FKRP_NTP_transf"/>
</dbReference>
<feature type="domain" description="LicD/FKTN/FKRP nucleotidyltransferase" evidence="6">
    <location>
        <begin position="570"/>
        <end position="641"/>
    </location>
</feature>
<dbReference type="RefSeq" id="XP_020079027.1">
    <property type="nucleotide sequence ID" value="XM_020218192.1"/>
</dbReference>
<dbReference type="OrthoDB" id="444255at2759"/>
<proteinExistence type="predicted"/>
<comment type="subcellular location">
    <subcellularLocation>
        <location evidence="1">Membrane</location>
        <topology evidence="1">Single-pass membrane protein</topology>
    </subcellularLocation>
</comment>
<gene>
    <name evidence="7" type="ORF">HYPBUDRAFT_102364</name>
</gene>
<evidence type="ECO:0000256" key="4">
    <source>
        <dbReference type="ARBA" id="ARBA00023136"/>
    </source>
</evidence>
<dbReference type="EMBL" id="KV454538">
    <property type="protein sequence ID" value="ODV69960.1"/>
    <property type="molecule type" value="Genomic_DNA"/>
</dbReference>
<sequence length="740" mass="86414">MDRWRRSKLVLIFAKILGVIFPLKNKTRLGYFFISIAIGHLVVYLAAKDVLVSWLYHDDYLNITDMEDFETKLPIFQDYLYRSYVPYSIFNSLYPNETNADSKTLSVSQHLYENLNQEHDPRLIVSLWLNSLYQSLTHNNKLNSQFSLPFSWASILDLKSNFRVQYSTDLSNLDCIQFLGFAQIPLVNYTRHCQSLKSSPSGYPKVKFTGPLNYYTSIEAYKLASASYLLHSAPIPDRLCLLGVGPNGNAVNIPTYRARHDNSYNKYDLKSMIYDYLLTVPNESSHEFLYKGMNIQDQVQFLKEFWSSTDIESSYIPDRLIDGDVTRIIGSTMGHSTTLQKSDFQFDAEDFVNELKNKVSKSIEILTPNSLDHRLLRSIYPFDSNSEPPKYFHEASILGTSRGAHFDWRFFQKIDYSHYETQAILHRISRAWLRFAYNVGLNTWLAHGSLLGWYWNGLNMPWDQDLDVQITMESLITLARNYNQTLVVDLTSNNRENLGIGKYLIDVGSSIHLREKGNGENIIDARFIDIETGFYVDITAIAFTRSVEKLSVKHKSSNELNQLLDPEFTNKENSNTIVKEDLYSDLYKLLTLMYKDENIFNCKNDHFYNLQDLNPLIPTLYEGVIAYVPNRYKEILKREYRKSLLNYEYGGYTFRPMLDIWVPNKICSKDRIGDRCFDKEVLLETKYTRAITSTHRKEMDTRYRSPITYTQQDEHEPLRVDPWIIKRSEKVEKFIKSSIY</sequence>